<gene>
    <name evidence="2" type="ORF">JCM21142_464</name>
</gene>
<evidence type="ECO:0000313" key="2">
    <source>
        <dbReference type="EMBL" id="GAF01846.1"/>
    </source>
</evidence>
<dbReference type="EMBL" id="BAMD01000003">
    <property type="protein sequence ID" value="GAF01846.1"/>
    <property type="molecule type" value="Genomic_DNA"/>
</dbReference>
<keyword evidence="1" id="KW-0732">Signal</keyword>
<reference evidence="2 3" key="1">
    <citation type="journal article" date="2014" name="Genome Announc.">
        <title>Draft Genome Sequence of Cytophaga fermentans JCM 21142T, a Facultative Anaerobe Isolated from Marine Mud.</title>
        <authorList>
            <person name="Starns D."/>
            <person name="Oshima K."/>
            <person name="Suda W."/>
            <person name="Iino T."/>
            <person name="Yuki M."/>
            <person name="Inoue J."/>
            <person name="Kitamura K."/>
            <person name="Iida T."/>
            <person name="Darby A."/>
            <person name="Hattori M."/>
            <person name="Ohkuma M."/>
        </authorList>
    </citation>
    <scope>NUCLEOTIDE SEQUENCE [LARGE SCALE GENOMIC DNA]</scope>
    <source>
        <strain evidence="2 3">JCM 21142</strain>
    </source>
</reference>
<evidence type="ECO:0000313" key="3">
    <source>
        <dbReference type="Proteomes" id="UP000019402"/>
    </source>
</evidence>
<dbReference type="Proteomes" id="UP000019402">
    <property type="component" value="Unassembled WGS sequence"/>
</dbReference>
<sequence>MKKLLVIAILLVTVFSASTYAQCGDDLLKTALKEMGDAQYMKDFSIDLKKAKKDTKTGFVKFSVILNSRSHYRFNTVNGAGNPEKVIMQLYDGDKMMVSNFEAGKMYGSFEFVCRKSKVYNIVFSFKGGEEGCAKAVMSLVKQYSAEEMNF</sequence>
<organism evidence="2 3">
    <name type="scientific">Saccharicrinis fermentans DSM 9555 = JCM 21142</name>
    <dbReference type="NCBI Taxonomy" id="869213"/>
    <lineage>
        <taxon>Bacteria</taxon>
        <taxon>Pseudomonadati</taxon>
        <taxon>Bacteroidota</taxon>
        <taxon>Bacteroidia</taxon>
        <taxon>Marinilabiliales</taxon>
        <taxon>Marinilabiliaceae</taxon>
        <taxon>Saccharicrinis</taxon>
    </lineage>
</organism>
<dbReference type="eggNOG" id="ENOG50339BJ">
    <property type="taxonomic scope" value="Bacteria"/>
</dbReference>
<dbReference type="STRING" id="869213.GCA_000517085_03542"/>
<name>W7YBN1_9BACT</name>
<dbReference type="OrthoDB" id="1121307at2"/>
<proteinExistence type="predicted"/>
<dbReference type="AlphaFoldDB" id="W7YBN1"/>
<feature type="signal peptide" evidence="1">
    <location>
        <begin position="1"/>
        <end position="21"/>
    </location>
</feature>
<evidence type="ECO:0000256" key="1">
    <source>
        <dbReference type="SAM" id="SignalP"/>
    </source>
</evidence>
<feature type="chain" id="PRO_5004904109" evidence="1">
    <location>
        <begin position="22"/>
        <end position="151"/>
    </location>
</feature>
<keyword evidence="3" id="KW-1185">Reference proteome</keyword>
<comment type="caution">
    <text evidence="2">The sequence shown here is derived from an EMBL/GenBank/DDBJ whole genome shotgun (WGS) entry which is preliminary data.</text>
</comment>
<accession>W7YBN1</accession>
<dbReference type="RefSeq" id="WP_027472932.1">
    <property type="nucleotide sequence ID" value="NZ_BAMD01000003.1"/>
</dbReference>
<protein>
    <submittedName>
        <fullName evidence="2">Uncharacterized protein</fullName>
    </submittedName>
</protein>